<sequence>MTDTPDTSRDPDAVPVSDSAIDFDALPSIDSVERSTDQRRAPRFDGDVSELPDRACWALQHLLSRRYVSKDNHSELWSWVTRYRTELTVRLSELDMRLCISDDHDIAYVEQADYESQWRRRLLRRETLNTYDSILALHLAKLMRAAARDENVLISRDEIHELFAGVNNDTDRDTASFDKRIDNAIERLTDIEMLARNREDEDSFTISPVVNAIMTASMITELQQQFEQLKRAANGTVDDSDDTDAAERLEDEVDAHG</sequence>
<evidence type="ECO:0000313" key="2">
    <source>
        <dbReference type="EMBL" id="NKZ10684.1"/>
    </source>
</evidence>
<evidence type="ECO:0000256" key="1">
    <source>
        <dbReference type="SAM" id="MobiDB-lite"/>
    </source>
</evidence>
<gene>
    <name evidence="2" type="ORF">HGA11_06800</name>
</gene>
<protein>
    <submittedName>
        <fullName evidence="2">DUF4194 domain-containing protein</fullName>
    </submittedName>
</protein>
<feature type="compositionally biased region" description="Acidic residues" evidence="1">
    <location>
        <begin position="238"/>
        <end position="257"/>
    </location>
</feature>
<dbReference type="RefSeq" id="WP_044514726.1">
    <property type="nucleotide sequence ID" value="NZ_HG322951.1"/>
</dbReference>
<comment type="caution">
    <text evidence="2">The sequence shown here is derived from an EMBL/GenBank/DDBJ whole genome shotgun (WGS) entry which is preliminary data.</text>
</comment>
<dbReference type="GeneID" id="300444121"/>
<feature type="region of interest" description="Disordered" evidence="1">
    <location>
        <begin position="233"/>
        <end position="257"/>
    </location>
</feature>
<dbReference type="Pfam" id="PF13835">
    <property type="entry name" value="DUF4194"/>
    <property type="match status" value="1"/>
</dbReference>
<proteinExistence type="predicted"/>
<reference evidence="2 3" key="1">
    <citation type="submission" date="2020-04" db="EMBL/GenBank/DDBJ databases">
        <title>MicrobeNet Type strains.</title>
        <authorList>
            <person name="Nicholson A.C."/>
        </authorList>
    </citation>
    <scope>NUCLEOTIDE SEQUENCE [LARGE SCALE GENOMIC DNA]</scope>
    <source>
        <strain evidence="2 3">ATCC 700731</strain>
    </source>
</reference>
<dbReference type="Proteomes" id="UP000518188">
    <property type="component" value="Unassembled WGS sequence"/>
</dbReference>
<name>A0A7X6MM44_9MYCO</name>
<dbReference type="AlphaFoldDB" id="A0A7X6MM44"/>
<dbReference type="InterPro" id="IPR025449">
    <property type="entry name" value="JetB"/>
</dbReference>
<dbReference type="EMBL" id="JAAXPJ010000002">
    <property type="protein sequence ID" value="NKZ10684.1"/>
    <property type="molecule type" value="Genomic_DNA"/>
</dbReference>
<organism evidence="2 3">
    <name type="scientific">Mycolicibacterium septicum DSM 44393</name>
    <dbReference type="NCBI Taxonomy" id="1341646"/>
    <lineage>
        <taxon>Bacteria</taxon>
        <taxon>Bacillati</taxon>
        <taxon>Actinomycetota</taxon>
        <taxon>Actinomycetes</taxon>
        <taxon>Mycobacteriales</taxon>
        <taxon>Mycobacteriaceae</taxon>
        <taxon>Mycolicibacterium</taxon>
    </lineage>
</organism>
<evidence type="ECO:0000313" key="3">
    <source>
        <dbReference type="Proteomes" id="UP000518188"/>
    </source>
</evidence>
<accession>A0A7X6MM44</accession>